<reference evidence="1 2" key="1">
    <citation type="journal article" date="2013" name="Stand. Genomic Sci.">
        <title>Genome sequence of the reddish-pigmented Rubellimicrobium thermophilum type strain (DSM 16684(T)), a member of the Roseobacter clade.</title>
        <authorList>
            <person name="Fiebig A."/>
            <person name="Riedel T."/>
            <person name="Gronow S."/>
            <person name="Petersen J."/>
            <person name="Klenk H.P."/>
            <person name="Goker M."/>
        </authorList>
    </citation>
    <scope>NUCLEOTIDE SEQUENCE [LARGE SCALE GENOMIC DNA]</scope>
    <source>
        <strain evidence="1 2">DSM 16684</strain>
    </source>
</reference>
<keyword evidence="2" id="KW-1185">Reference proteome</keyword>
<organism evidence="1 2">
    <name type="scientific">Rubellimicrobium thermophilum DSM 16684</name>
    <dbReference type="NCBI Taxonomy" id="1123069"/>
    <lineage>
        <taxon>Bacteria</taxon>
        <taxon>Pseudomonadati</taxon>
        <taxon>Pseudomonadota</taxon>
        <taxon>Alphaproteobacteria</taxon>
        <taxon>Rhodobacterales</taxon>
        <taxon>Roseobacteraceae</taxon>
        <taxon>Rubellimicrobium</taxon>
    </lineage>
</organism>
<proteinExistence type="predicted"/>
<name>S9QSV5_9RHOB</name>
<dbReference type="GO" id="GO:0005886">
    <property type="term" value="C:plasma membrane"/>
    <property type="evidence" value="ECO:0007669"/>
    <property type="project" value="TreeGrafter"/>
</dbReference>
<gene>
    <name evidence="1" type="ORF">ruthe_03199</name>
</gene>
<dbReference type="GO" id="GO:0090313">
    <property type="term" value="P:regulation of protein targeting to membrane"/>
    <property type="evidence" value="ECO:0007669"/>
    <property type="project" value="TreeGrafter"/>
</dbReference>
<dbReference type="EMBL" id="AOLV01000039">
    <property type="protein sequence ID" value="EPX82738.1"/>
    <property type="molecule type" value="Genomic_DNA"/>
</dbReference>
<dbReference type="AlphaFoldDB" id="S9QSV5"/>
<evidence type="ECO:0000313" key="2">
    <source>
        <dbReference type="Proteomes" id="UP000015346"/>
    </source>
</evidence>
<dbReference type="Proteomes" id="UP000015346">
    <property type="component" value="Unassembled WGS sequence"/>
</dbReference>
<protein>
    <submittedName>
        <fullName evidence="1">Uncharacterized protein involved in outer membrane biogenesis</fullName>
    </submittedName>
</protein>
<comment type="caution">
    <text evidence="1">The sequence shown here is derived from an EMBL/GenBank/DDBJ whole genome shotgun (WGS) entry which is preliminary data.</text>
</comment>
<dbReference type="InterPro" id="IPR052894">
    <property type="entry name" value="AsmA-related"/>
</dbReference>
<dbReference type="HOGENOM" id="CLU_1446652_0_0_5"/>
<sequence>MRDPGAFPASGPPPRQRKAGRRLAAATLGALLLLILLLPAPLWLIGREIAAPPWLRERVEQAAAASLGEDALRFGALRLEIGRDLHPRIRLLDVSLSDGAGRVLARVPELAVTLSPRGLILDRRLLVQQIALRGAVLSLRRGRDGQLDLAFGGDEDSAPAWTGATLLALPERFEALFDRPPSRRCKG</sequence>
<accession>S9QSV5</accession>
<dbReference type="STRING" id="1123069.ruthe_03199"/>
<dbReference type="PANTHER" id="PTHR30441:SF4">
    <property type="entry name" value="PROTEIN ASMA"/>
    <property type="match status" value="1"/>
</dbReference>
<dbReference type="PANTHER" id="PTHR30441">
    <property type="entry name" value="DUF748 DOMAIN-CONTAINING PROTEIN"/>
    <property type="match status" value="1"/>
</dbReference>
<dbReference type="OrthoDB" id="7161641at2"/>
<dbReference type="RefSeq" id="WP_021099253.1">
    <property type="nucleotide sequence ID" value="NZ_KE557325.1"/>
</dbReference>
<evidence type="ECO:0000313" key="1">
    <source>
        <dbReference type="EMBL" id="EPX82738.1"/>
    </source>
</evidence>